<dbReference type="STRING" id="1126212.K2RYA6"/>
<proteinExistence type="predicted"/>
<dbReference type="PANTHER" id="PTHR45527">
    <property type="entry name" value="NONRIBOSOMAL PEPTIDE SYNTHETASE"/>
    <property type="match status" value="1"/>
</dbReference>
<organism evidence="2 3">
    <name type="scientific">Macrophomina phaseolina (strain MS6)</name>
    <name type="common">Charcoal rot fungus</name>
    <dbReference type="NCBI Taxonomy" id="1126212"/>
    <lineage>
        <taxon>Eukaryota</taxon>
        <taxon>Fungi</taxon>
        <taxon>Dikarya</taxon>
        <taxon>Ascomycota</taxon>
        <taxon>Pezizomycotina</taxon>
        <taxon>Dothideomycetes</taxon>
        <taxon>Dothideomycetes incertae sedis</taxon>
        <taxon>Botryosphaeriales</taxon>
        <taxon>Botryosphaeriaceae</taxon>
        <taxon>Macrophomina</taxon>
    </lineage>
</organism>
<evidence type="ECO:0000259" key="1">
    <source>
        <dbReference type="Pfam" id="PF00668"/>
    </source>
</evidence>
<name>K2RYA6_MACPH</name>
<dbReference type="HOGENOM" id="CLU_035519_0_0_1"/>
<dbReference type="Pfam" id="PF00668">
    <property type="entry name" value="Condensation"/>
    <property type="match status" value="1"/>
</dbReference>
<dbReference type="SUPFAM" id="SSF52777">
    <property type="entry name" value="CoA-dependent acyltransferases"/>
    <property type="match status" value="2"/>
</dbReference>
<dbReference type="CDD" id="cd19542">
    <property type="entry name" value="CT_NRPS-like"/>
    <property type="match status" value="1"/>
</dbReference>
<dbReference type="GO" id="GO:0016874">
    <property type="term" value="F:ligase activity"/>
    <property type="evidence" value="ECO:0007669"/>
    <property type="project" value="UniProtKB-KW"/>
</dbReference>
<feature type="domain" description="Condensation" evidence="1">
    <location>
        <begin position="15"/>
        <end position="419"/>
    </location>
</feature>
<evidence type="ECO:0000313" key="2">
    <source>
        <dbReference type="EMBL" id="EKG19743.1"/>
    </source>
</evidence>
<evidence type="ECO:0000313" key="3">
    <source>
        <dbReference type="Proteomes" id="UP000007129"/>
    </source>
</evidence>
<dbReference type="Proteomes" id="UP000007129">
    <property type="component" value="Unassembled WGS sequence"/>
</dbReference>
<sequence length="441" mass="49925">MEKLQEAGGYDVSEVEDIYPCSPIQELLQVGQIMDSGIKYKIVCLIAIDAIRGNEHVDVEQLKRSWQQVVNRHPILRTVFVESPRPSGLYDQVVLKYSRAKIVEEEDPSNPDQMELVQNIRDEIDFIGNGPPHRLTLFRRSQQHVLCRLEVNHTIIDGASYGVILRDWALAYMENLSPVPEARYKDYVTFVQKQENTAALAYWSILLEGVKPCHFPAKQPTSQPAAIRRVVVPNLQSLDVGLLYQKHKLTLFNALQVIWSLVLQAYTGMDDVCFGYVTSGRDLPIDRIESLVGPLVNTLVCRVHLDSSSSLLDTMRIMREQRRNNSRHQTPLMSVQRALGLSGTRLFNTAINARRSQKDVAENEAVSIRGLGRREDSEYDIVILSEGSDEVTITLYYSSACLSDEEAVEIADTISRLLPHCFEPEFSLIASLQQLISRNTK</sequence>
<dbReference type="InterPro" id="IPR001242">
    <property type="entry name" value="Condensation_dom"/>
</dbReference>
<gene>
    <name evidence="2" type="ORF">MPH_02965</name>
</gene>
<comment type="caution">
    <text evidence="2">The sequence shown here is derived from an EMBL/GenBank/DDBJ whole genome shotgun (WGS) entry which is preliminary data.</text>
</comment>
<dbReference type="eggNOG" id="KOG1178">
    <property type="taxonomic scope" value="Eukaryota"/>
</dbReference>
<dbReference type="GO" id="GO:0043041">
    <property type="term" value="P:amino acid activation for nonribosomal peptide biosynthetic process"/>
    <property type="evidence" value="ECO:0007669"/>
    <property type="project" value="TreeGrafter"/>
</dbReference>
<accession>K2RYA6</accession>
<dbReference type="GO" id="GO:0031177">
    <property type="term" value="F:phosphopantetheine binding"/>
    <property type="evidence" value="ECO:0007669"/>
    <property type="project" value="TreeGrafter"/>
</dbReference>
<dbReference type="OrthoDB" id="416786at2759"/>
<dbReference type="VEuPathDB" id="FungiDB:MPH_02965"/>
<dbReference type="InterPro" id="IPR023213">
    <property type="entry name" value="CAT-like_dom_sf"/>
</dbReference>
<dbReference type="GO" id="GO:0005737">
    <property type="term" value="C:cytoplasm"/>
    <property type="evidence" value="ECO:0007669"/>
    <property type="project" value="TreeGrafter"/>
</dbReference>
<reference evidence="2 3" key="1">
    <citation type="journal article" date="2012" name="BMC Genomics">
        <title>Tools to kill: Genome of one of the most destructive plant pathogenic fungi Macrophomina phaseolina.</title>
        <authorList>
            <person name="Islam M.S."/>
            <person name="Haque M.S."/>
            <person name="Islam M.M."/>
            <person name="Emdad E.M."/>
            <person name="Halim A."/>
            <person name="Hossen Q.M.M."/>
            <person name="Hossain M.Z."/>
            <person name="Ahmed B."/>
            <person name="Rahim S."/>
            <person name="Rahman M.S."/>
            <person name="Alam M.M."/>
            <person name="Hou S."/>
            <person name="Wan X."/>
            <person name="Saito J.A."/>
            <person name="Alam M."/>
        </authorList>
    </citation>
    <scope>NUCLEOTIDE SEQUENCE [LARGE SCALE GENOMIC DNA]</scope>
    <source>
        <strain evidence="2 3">MS6</strain>
    </source>
</reference>
<dbReference type="AlphaFoldDB" id="K2RYA6"/>
<protein>
    <recommendedName>
        <fullName evidence="1">Condensation domain-containing protein</fullName>
    </recommendedName>
</protein>
<dbReference type="PANTHER" id="PTHR45527:SF15">
    <property type="entry name" value="NONRIBOSOMAL PEPTIDE SYNTHETASE EASA-RELATED"/>
    <property type="match status" value="1"/>
</dbReference>
<dbReference type="GO" id="GO:0044550">
    <property type="term" value="P:secondary metabolite biosynthetic process"/>
    <property type="evidence" value="ECO:0007669"/>
    <property type="project" value="TreeGrafter"/>
</dbReference>
<dbReference type="Gene3D" id="3.30.559.10">
    <property type="entry name" value="Chloramphenicol acetyltransferase-like domain"/>
    <property type="match status" value="1"/>
</dbReference>
<dbReference type="EMBL" id="AHHD01000126">
    <property type="protein sequence ID" value="EKG19743.1"/>
    <property type="molecule type" value="Genomic_DNA"/>
</dbReference>
<dbReference type="Gene3D" id="3.30.559.30">
    <property type="entry name" value="Nonribosomal peptide synthetase, condensation domain"/>
    <property type="match status" value="1"/>
</dbReference>
<dbReference type="InParanoid" id="K2RYA6"/>